<dbReference type="Proteomes" id="UP000006695">
    <property type="component" value="Chromosome"/>
</dbReference>
<evidence type="ECO:0000256" key="4">
    <source>
        <dbReference type="ARBA" id="ARBA00016218"/>
    </source>
</evidence>
<evidence type="ECO:0000256" key="12">
    <source>
        <dbReference type="ARBA" id="ARBA00033413"/>
    </source>
</evidence>
<evidence type="ECO:0000256" key="6">
    <source>
        <dbReference type="ARBA" id="ARBA00022741"/>
    </source>
</evidence>
<dbReference type="Pfam" id="PF01288">
    <property type="entry name" value="HPPK"/>
    <property type="match status" value="1"/>
</dbReference>
<dbReference type="InterPro" id="IPR000550">
    <property type="entry name" value="Hppk"/>
</dbReference>
<keyword evidence="6" id="KW-0547">Nucleotide-binding</keyword>
<evidence type="ECO:0000256" key="3">
    <source>
        <dbReference type="ARBA" id="ARBA00013253"/>
    </source>
</evidence>
<dbReference type="CDD" id="cd00483">
    <property type="entry name" value="HPPK"/>
    <property type="match status" value="1"/>
</dbReference>
<gene>
    <name evidence="14" type="ordered locus">Gura_0703</name>
</gene>
<evidence type="ECO:0000259" key="13">
    <source>
        <dbReference type="Pfam" id="PF01288"/>
    </source>
</evidence>
<dbReference type="HOGENOM" id="CLU_097916_1_2_7"/>
<dbReference type="STRING" id="351605.Gura_0703"/>
<evidence type="ECO:0000256" key="10">
    <source>
        <dbReference type="ARBA" id="ARBA00029409"/>
    </source>
</evidence>
<comment type="similarity">
    <text evidence="2">Belongs to the HPPK family.</text>
</comment>
<dbReference type="SUPFAM" id="SSF55083">
    <property type="entry name" value="6-hydroxymethyl-7,8-dihydropterin pyrophosphokinase, HPPK"/>
    <property type="match status" value="1"/>
</dbReference>
<evidence type="ECO:0000313" key="14">
    <source>
        <dbReference type="EMBL" id="ABQ24913.1"/>
    </source>
</evidence>
<dbReference type="GO" id="GO:0005524">
    <property type="term" value="F:ATP binding"/>
    <property type="evidence" value="ECO:0007669"/>
    <property type="project" value="UniProtKB-KW"/>
</dbReference>
<protein>
    <recommendedName>
        <fullName evidence="4">2-amino-4-hydroxy-6-hydroxymethyldihydropteridine pyrophosphokinase</fullName>
        <ecNumber evidence="3">2.7.6.3</ecNumber>
    </recommendedName>
    <alternativeName>
        <fullName evidence="11">6-hydroxymethyl-7,8-dihydropterin pyrophosphokinase</fullName>
    </alternativeName>
    <alternativeName>
        <fullName evidence="12">7,8-dihydro-6-hydroxymethylpterin-pyrophosphokinase</fullName>
    </alternativeName>
</protein>
<organism evidence="14 15">
    <name type="scientific">Geotalea uraniireducens (strain Rf4)</name>
    <name type="common">Geobacter uraniireducens</name>
    <dbReference type="NCBI Taxonomy" id="351605"/>
    <lineage>
        <taxon>Bacteria</taxon>
        <taxon>Pseudomonadati</taxon>
        <taxon>Thermodesulfobacteriota</taxon>
        <taxon>Desulfuromonadia</taxon>
        <taxon>Geobacterales</taxon>
        <taxon>Geobacteraceae</taxon>
        <taxon>Geotalea</taxon>
    </lineage>
</organism>
<dbReference type="InterPro" id="IPR035907">
    <property type="entry name" value="Hppk_sf"/>
</dbReference>
<evidence type="ECO:0000256" key="11">
    <source>
        <dbReference type="ARBA" id="ARBA00029766"/>
    </source>
</evidence>
<dbReference type="PANTHER" id="PTHR43071">
    <property type="entry name" value="2-AMINO-4-HYDROXY-6-HYDROXYMETHYLDIHYDROPTERIDINE PYROPHOSPHOKINASE"/>
    <property type="match status" value="1"/>
</dbReference>
<evidence type="ECO:0000256" key="1">
    <source>
        <dbReference type="ARBA" id="ARBA00005051"/>
    </source>
</evidence>
<evidence type="ECO:0000313" key="15">
    <source>
        <dbReference type="Proteomes" id="UP000006695"/>
    </source>
</evidence>
<keyword evidence="5 14" id="KW-0808">Transferase</keyword>
<sequence>MVFVDKVELAWSGLKKKENYALIAQVEASVYIALGSNEGDRELHLLRAIAEIGKLSQTKITALSSFYDTEPVGGVPQANFLNGAVMLATTLTPHQLLAELHRIETDIFYRKREVPWGPRPIDLDILFFDDNVTTDEALVIPHPRLHLRRFVLQPLADIAPDFVHPLLQRSVADLLASLDSPERVVKV</sequence>
<evidence type="ECO:0000256" key="5">
    <source>
        <dbReference type="ARBA" id="ARBA00022679"/>
    </source>
</evidence>
<dbReference type="NCBIfam" id="TIGR01498">
    <property type="entry name" value="folK"/>
    <property type="match status" value="1"/>
</dbReference>
<evidence type="ECO:0000256" key="8">
    <source>
        <dbReference type="ARBA" id="ARBA00022840"/>
    </source>
</evidence>
<dbReference type="EC" id="2.7.6.3" evidence="3"/>
<dbReference type="Gene3D" id="3.30.70.560">
    <property type="entry name" value="7,8-Dihydro-6-hydroxymethylpterin-pyrophosphokinase HPPK"/>
    <property type="match status" value="1"/>
</dbReference>
<feature type="domain" description="7,8-dihydro-6-hydroxymethylpterin-pyrophosphokinase" evidence="13">
    <location>
        <begin position="31"/>
        <end position="160"/>
    </location>
</feature>
<dbReference type="AlphaFoldDB" id="A5GBY6"/>
<accession>A5GBY6</accession>
<name>A5GBY6_GEOUR</name>
<dbReference type="KEGG" id="gur:Gura_0703"/>
<dbReference type="UniPathway" id="UPA00077">
    <property type="reaction ID" value="UER00155"/>
</dbReference>
<dbReference type="GO" id="GO:0003848">
    <property type="term" value="F:2-amino-4-hydroxy-6-hydroxymethyldihydropteridine diphosphokinase activity"/>
    <property type="evidence" value="ECO:0007669"/>
    <property type="project" value="UniProtKB-EC"/>
</dbReference>
<dbReference type="GO" id="GO:0016301">
    <property type="term" value="F:kinase activity"/>
    <property type="evidence" value="ECO:0007669"/>
    <property type="project" value="UniProtKB-KW"/>
</dbReference>
<reference evidence="14 15" key="1">
    <citation type="submission" date="2007-05" db="EMBL/GenBank/DDBJ databases">
        <title>Complete sequence of Geobacter uraniireducens Rf4.</title>
        <authorList>
            <consortium name="US DOE Joint Genome Institute"/>
            <person name="Copeland A."/>
            <person name="Lucas S."/>
            <person name="Lapidus A."/>
            <person name="Barry K."/>
            <person name="Detter J.C."/>
            <person name="Glavina del Rio T."/>
            <person name="Hammon N."/>
            <person name="Israni S."/>
            <person name="Dalin E."/>
            <person name="Tice H."/>
            <person name="Pitluck S."/>
            <person name="Chertkov O."/>
            <person name="Brettin T."/>
            <person name="Bruce D."/>
            <person name="Han C."/>
            <person name="Schmutz J."/>
            <person name="Larimer F."/>
            <person name="Land M."/>
            <person name="Hauser L."/>
            <person name="Kyrpides N."/>
            <person name="Mikhailova N."/>
            <person name="Shelobolina E."/>
            <person name="Aklujkar M."/>
            <person name="Lovley D."/>
            <person name="Richardson P."/>
        </authorList>
    </citation>
    <scope>NUCLEOTIDE SEQUENCE [LARGE SCALE GENOMIC DNA]</scope>
    <source>
        <strain evidence="14 15">Rf4</strain>
    </source>
</reference>
<comment type="pathway">
    <text evidence="1">Cofactor biosynthesis; tetrahydrofolate biosynthesis; 2-amino-4-hydroxy-6-hydroxymethyl-7,8-dihydropteridine diphosphate from 7,8-dihydroneopterin triphosphate: step 4/4.</text>
</comment>
<evidence type="ECO:0000256" key="2">
    <source>
        <dbReference type="ARBA" id="ARBA00005810"/>
    </source>
</evidence>
<dbReference type="PANTHER" id="PTHR43071:SF1">
    <property type="entry name" value="2-AMINO-4-HYDROXY-6-HYDROXYMETHYLDIHYDROPTERIDINE PYROPHOSPHOKINASE"/>
    <property type="match status" value="1"/>
</dbReference>
<evidence type="ECO:0000256" key="9">
    <source>
        <dbReference type="ARBA" id="ARBA00022909"/>
    </source>
</evidence>
<proteinExistence type="inferred from homology"/>
<keyword evidence="9" id="KW-0289">Folate biosynthesis</keyword>
<comment type="function">
    <text evidence="10">Catalyzes the transfer of pyrophosphate from adenosine triphosphate (ATP) to 6-hydroxymethyl-7,8-dihydropterin, an enzymatic step in folate biosynthesis pathway.</text>
</comment>
<dbReference type="GO" id="GO:0046656">
    <property type="term" value="P:folic acid biosynthetic process"/>
    <property type="evidence" value="ECO:0007669"/>
    <property type="project" value="UniProtKB-KW"/>
</dbReference>
<keyword evidence="15" id="KW-1185">Reference proteome</keyword>
<keyword evidence="7 14" id="KW-0418">Kinase</keyword>
<dbReference type="EMBL" id="CP000698">
    <property type="protein sequence ID" value="ABQ24913.1"/>
    <property type="molecule type" value="Genomic_DNA"/>
</dbReference>
<evidence type="ECO:0000256" key="7">
    <source>
        <dbReference type="ARBA" id="ARBA00022777"/>
    </source>
</evidence>
<dbReference type="GO" id="GO:0046654">
    <property type="term" value="P:tetrahydrofolate biosynthetic process"/>
    <property type="evidence" value="ECO:0007669"/>
    <property type="project" value="UniProtKB-UniPathway"/>
</dbReference>
<keyword evidence="8" id="KW-0067">ATP-binding</keyword>